<dbReference type="AlphaFoldDB" id="A0A1F4SDV5"/>
<evidence type="ECO:0000313" key="2">
    <source>
        <dbReference type="EMBL" id="OGC18589.1"/>
    </source>
</evidence>
<dbReference type="Gene3D" id="3.40.50.150">
    <property type="entry name" value="Vaccinia Virus protein VP39"/>
    <property type="match status" value="1"/>
</dbReference>
<dbReference type="STRING" id="1802579.A2310_02150"/>
<dbReference type="Gene3D" id="2.20.25.110">
    <property type="entry name" value="S-adenosyl-L-methionine-dependent methyltransferases"/>
    <property type="match status" value="1"/>
</dbReference>
<dbReference type="EMBL" id="MEUB01000071">
    <property type="protein sequence ID" value="OGC18589.1"/>
    <property type="molecule type" value="Genomic_DNA"/>
</dbReference>
<comment type="caution">
    <text evidence="2">The sequence shown here is derived from an EMBL/GenBank/DDBJ whole genome shotgun (WGS) entry which is preliminary data.</text>
</comment>
<evidence type="ECO:0000259" key="1">
    <source>
        <dbReference type="Pfam" id="PF13649"/>
    </source>
</evidence>
<gene>
    <name evidence="2" type="ORF">A2310_02150</name>
</gene>
<protein>
    <recommendedName>
        <fullName evidence="1">Methyltransferase domain-containing protein</fullName>
    </recommendedName>
</protein>
<proteinExistence type="predicted"/>
<reference evidence="2 3" key="1">
    <citation type="journal article" date="2016" name="Nat. Commun.">
        <title>Thousands of microbial genomes shed light on interconnected biogeochemical processes in an aquifer system.</title>
        <authorList>
            <person name="Anantharaman K."/>
            <person name="Brown C.T."/>
            <person name="Hug L.A."/>
            <person name="Sharon I."/>
            <person name="Castelle C.J."/>
            <person name="Probst A.J."/>
            <person name="Thomas B.C."/>
            <person name="Singh A."/>
            <person name="Wilkins M.J."/>
            <person name="Karaoz U."/>
            <person name="Brodie E.L."/>
            <person name="Williams K.H."/>
            <person name="Hubbard S.S."/>
            <person name="Banfield J.F."/>
        </authorList>
    </citation>
    <scope>NUCLEOTIDE SEQUENCE [LARGE SCALE GENOMIC DNA]</scope>
</reference>
<dbReference type="InterPro" id="IPR041698">
    <property type="entry name" value="Methyltransf_25"/>
</dbReference>
<dbReference type="InterPro" id="IPR029063">
    <property type="entry name" value="SAM-dependent_MTases_sf"/>
</dbReference>
<accession>A0A1F4SDV5</accession>
<evidence type="ECO:0000313" key="3">
    <source>
        <dbReference type="Proteomes" id="UP000178417"/>
    </source>
</evidence>
<dbReference type="Pfam" id="PF13649">
    <property type="entry name" value="Methyltransf_25"/>
    <property type="match status" value="1"/>
</dbReference>
<sequence length="242" mass="27683">MDTKTKDHYENHLAEYYSWIYGGADQKIEENNSFFEKHSIKPFSSKVAIDLGCGSGFQSISLAKAGFNVMAVDFSKKLIDELKNGSLGLNVEPIESDILDFNIYKDKNPELIVCMGDTLTHMPDLDSASNLIFNSYKELEKNGKLILSFRDLTFELQGKDRFIPVRSDENTIFTCFLEYQSESVNVYDLVHARRQGKWEQKISSYKKIKISQDKTKQIILDAGFTLDFFEVNRGLVILIAKK</sequence>
<dbReference type="Proteomes" id="UP000178417">
    <property type="component" value="Unassembled WGS sequence"/>
</dbReference>
<name>A0A1F4SDV5_UNCSA</name>
<dbReference type="CDD" id="cd02440">
    <property type="entry name" value="AdoMet_MTases"/>
    <property type="match status" value="1"/>
</dbReference>
<dbReference type="SUPFAM" id="SSF53335">
    <property type="entry name" value="S-adenosyl-L-methionine-dependent methyltransferases"/>
    <property type="match status" value="1"/>
</dbReference>
<organism evidence="2 3">
    <name type="scientific">candidate division WOR-1 bacterium RIFOXYB2_FULL_37_13</name>
    <dbReference type="NCBI Taxonomy" id="1802579"/>
    <lineage>
        <taxon>Bacteria</taxon>
        <taxon>Bacillati</taxon>
        <taxon>Saganbacteria</taxon>
    </lineage>
</organism>
<feature type="domain" description="Methyltransferase" evidence="1">
    <location>
        <begin position="49"/>
        <end position="127"/>
    </location>
</feature>